<comment type="caution">
    <text evidence="10">The sequence shown here is derived from an EMBL/GenBank/DDBJ whole genome shotgun (WGS) entry which is preliminary data.</text>
</comment>
<evidence type="ECO:0000256" key="1">
    <source>
        <dbReference type="ARBA" id="ARBA00004123"/>
    </source>
</evidence>
<feature type="compositionally biased region" description="Low complexity" evidence="8">
    <location>
        <begin position="1143"/>
        <end position="1159"/>
    </location>
</feature>
<dbReference type="PANTHER" id="PTHR47782">
    <property type="entry name" value="ZN(II)2CYS6 TRANSCRIPTION FACTOR (EUROFUNG)-RELATED"/>
    <property type="match status" value="1"/>
</dbReference>
<dbReference type="SMART" id="SM00906">
    <property type="entry name" value="Fungal_trans"/>
    <property type="match status" value="1"/>
</dbReference>
<feature type="region of interest" description="Disordered" evidence="8">
    <location>
        <begin position="630"/>
        <end position="703"/>
    </location>
</feature>
<evidence type="ECO:0000256" key="5">
    <source>
        <dbReference type="ARBA" id="ARBA00023125"/>
    </source>
</evidence>
<feature type="compositionally biased region" description="Pro residues" evidence="8">
    <location>
        <begin position="1091"/>
        <end position="1103"/>
    </location>
</feature>
<keyword evidence="2" id="KW-0479">Metal-binding</keyword>
<proteinExistence type="predicted"/>
<dbReference type="GO" id="GO:0006351">
    <property type="term" value="P:DNA-templated transcription"/>
    <property type="evidence" value="ECO:0007669"/>
    <property type="project" value="InterPro"/>
</dbReference>
<name>A0AAN6FAD0_9PEZI</name>
<evidence type="ECO:0000256" key="8">
    <source>
        <dbReference type="SAM" id="MobiDB-lite"/>
    </source>
</evidence>
<feature type="region of interest" description="Disordered" evidence="8">
    <location>
        <begin position="1085"/>
        <end position="1161"/>
    </location>
</feature>
<dbReference type="GO" id="GO:0000981">
    <property type="term" value="F:DNA-binding transcription factor activity, RNA polymerase II-specific"/>
    <property type="evidence" value="ECO:0007669"/>
    <property type="project" value="InterPro"/>
</dbReference>
<evidence type="ECO:0000256" key="6">
    <source>
        <dbReference type="ARBA" id="ARBA00023163"/>
    </source>
</evidence>
<feature type="domain" description="Xylanolytic transcriptional activator regulatory" evidence="9">
    <location>
        <begin position="311"/>
        <end position="385"/>
    </location>
</feature>
<reference evidence="10" key="1">
    <citation type="submission" date="2021-12" db="EMBL/GenBank/DDBJ databases">
        <title>Black yeast isolated from Biological Soil Crust.</title>
        <authorList>
            <person name="Kurbessoian T."/>
        </authorList>
    </citation>
    <scope>NUCLEOTIDE SEQUENCE</scope>
    <source>
        <strain evidence="10">CCFEE 5208</strain>
    </source>
</reference>
<feature type="region of interest" description="Disordered" evidence="8">
    <location>
        <begin position="783"/>
        <end position="963"/>
    </location>
</feature>
<dbReference type="InterPro" id="IPR001138">
    <property type="entry name" value="Zn2Cys6_DnaBD"/>
</dbReference>
<dbReference type="AlphaFoldDB" id="A0AAN6FAD0"/>
<keyword evidence="7" id="KW-0539">Nucleus</keyword>
<dbReference type="SUPFAM" id="SSF57701">
    <property type="entry name" value="Zn2/Cys6 DNA-binding domain"/>
    <property type="match status" value="1"/>
</dbReference>
<feature type="region of interest" description="Disordered" evidence="8">
    <location>
        <begin position="987"/>
        <end position="1067"/>
    </location>
</feature>
<feature type="region of interest" description="Disordered" evidence="8">
    <location>
        <begin position="716"/>
        <end position="767"/>
    </location>
</feature>
<dbReference type="GO" id="GO:0008270">
    <property type="term" value="F:zinc ion binding"/>
    <property type="evidence" value="ECO:0007669"/>
    <property type="project" value="InterPro"/>
</dbReference>
<evidence type="ECO:0000256" key="4">
    <source>
        <dbReference type="ARBA" id="ARBA00023015"/>
    </source>
</evidence>
<sequence length="1257" mass="137038">MAVDDLDATALMPLETPVLKVSRPVAACSRCRNAKIKCDGKLPVRPANLTMSKSSTDEVAGVFVLREERQSGRVGKERSYVSTLETKIDRLQARLEEARARKPSVVSIPDDETAVPSRRQSYSVQEPAMTPKTSKAQRRKETSAIDDLVSDFGYLSVNATARDFYGFTSAMSYARLILSACTKDPLPQGTTKALPARYAATALVQHYLKNIFVLLPVFDEATFYASVESVYSRHSGQAEPLDHWMVHMVLAIANVSMSEQRGDHQYLEGIGHVCAALGYAEEVLHPGSISSVQALVLLTEYAMLDPHHLDSWSLIGAASRAMVDLGLHQDPPKGSAMAKSKLELRRRVFYCVYALDRSTSLVQTRAFSFSDDSAKVKVPFTKMSAVQPSPLMGSGSHKSWLQSYEQALDLINLRQLQSTFYTDMFQSGRAPWEEPYPYVWNTCDTLRKWFANISSSTPQNMRAFFEVDLLYSYVYVLSPSPRVPIIDPFAAKLIFEYCIRYADLMLRLVSDPSYTAPMTFYDAMRVYMTGRQFLDVLRHNTELLLSGFVPNHPPVRPSSAPPPPMPVIPLPPDDTVLHFNTSRSYSCIRQITDCLSKFGLRWGYMSWSQRYQLETAGMLEELGQRLRDMDEMSGRRRPSTWQHTSSSGSVHSGKSSIQYSSPQTLPPGPAAYRQPSITTYNMTSYGNNGIPPQTSPPQHHYSAQNFNQMPVQPFEQQQQQAMFHGHTPQQFSYTEPPARERHPNFNMPPSLQFAEWGGYGGPSASNQLDEENARKHQELLKVAPWTGTGPPDPSPSTEQPPGESLRNPMIVPDAPPAPTGLSSDSDNRSDKSSNSQSSGSSTKRSRRRSILESLIPSRLSRRRKKTPKQKGPTSAPRQLGESSGSGSVGGPSSGSVGDLAGTRRPGDDRAAVGQGVSGGGVGGLPDNRQKSSVSLAGRSTSSRCDLTALRQPGPSRVAAGSRVSLGSLGILPASRLEIAASTGSIGDLTALRQPGPSRAAASSRVSLSSQGILPTTSRGHENQPPHPSLRPQSSSTYSFSIPPSSTMPPLQGRGPAQPPPERRPSSMQDFAADMFTDMITPGMMMSHHHYAPPPPPPPPPPNPAFLRSEVSPRASRSPRQRRRGDDLPGSHGKSPGSRTRGDPSANPSAVSASAGPSTSLLQPPPLDYAAYGPYAPQAPYAYTPYACGPYLPAPPPVPFPPQDVPGFTTLPGVGYSCHTCQLVVQRPELHTSDGVNFCFNAVWDPFATVRGLRGGGL</sequence>
<evidence type="ECO:0000256" key="2">
    <source>
        <dbReference type="ARBA" id="ARBA00022723"/>
    </source>
</evidence>
<evidence type="ECO:0000313" key="11">
    <source>
        <dbReference type="Proteomes" id="UP001168146"/>
    </source>
</evidence>
<feature type="compositionally biased region" description="Low complexity" evidence="8">
    <location>
        <begin position="1031"/>
        <end position="1044"/>
    </location>
</feature>
<evidence type="ECO:0000259" key="9">
    <source>
        <dbReference type="SMART" id="SM00906"/>
    </source>
</evidence>
<feature type="compositionally biased region" description="Basic residues" evidence="8">
    <location>
        <begin position="859"/>
        <end position="868"/>
    </location>
</feature>
<dbReference type="GO" id="GO:0005634">
    <property type="term" value="C:nucleus"/>
    <property type="evidence" value="ECO:0007669"/>
    <property type="project" value="UniProtKB-SubCell"/>
</dbReference>
<feature type="compositionally biased region" description="Low complexity" evidence="8">
    <location>
        <begin position="784"/>
        <end position="801"/>
    </location>
</feature>
<dbReference type="InterPro" id="IPR036864">
    <property type="entry name" value="Zn2-C6_fun-type_DNA-bd_sf"/>
</dbReference>
<comment type="subcellular location">
    <subcellularLocation>
        <location evidence="1">Nucleus</location>
    </subcellularLocation>
</comment>
<dbReference type="GO" id="GO:0045944">
    <property type="term" value="P:positive regulation of transcription by RNA polymerase II"/>
    <property type="evidence" value="ECO:0007669"/>
    <property type="project" value="TreeGrafter"/>
</dbReference>
<evidence type="ECO:0000256" key="3">
    <source>
        <dbReference type="ARBA" id="ARBA00022833"/>
    </source>
</evidence>
<organism evidence="10 11">
    <name type="scientific">Friedmanniomyces endolithicus</name>
    <dbReference type="NCBI Taxonomy" id="329885"/>
    <lineage>
        <taxon>Eukaryota</taxon>
        <taxon>Fungi</taxon>
        <taxon>Dikarya</taxon>
        <taxon>Ascomycota</taxon>
        <taxon>Pezizomycotina</taxon>
        <taxon>Dothideomycetes</taxon>
        <taxon>Dothideomycetidae</taxon>
        <taxon>Mycosphaerellales</taxon>
        <taxon>Teratosphaeriaceae</taxon>
        <taxon>Friedmanniomyces</taxon>
    </lineage>
</organism>
<dbReference type="GO" id="GO:0043565">
    <property type="term" value="F:sequence-specific DNA binding"/>
    <property type="evidence" value="ECO:0007669"/>
    <property type="project" value="TreeGrafter"/>
</dbReference>
<keyword evidence="6" id="KW-0804">Transcription</keyword>
<dbReference type="CDD" id="cd00067">
    <property type="entry name" value="GAL4"/>
    <property type="match status" value="1"/>
</dbReference>
<evidence type="ECO:0000313" key="10">
    <source>
        <dbReference type="EMBL" id="KAK0306892.1"/>
    </source>
</evidence>
<feature type="compositionally biased region" description="Polar residues" evidence="8">
    <location>
        <begin position="675"/>
        <end position="692"/>
    </location>
</feature>
<dbReference type="Proteomes" id="UP001168146">
    <property type="component" value="Unassembled WGS sequence"/>
</dbReference>
<feature type="compositionally biased region" description="Low complexity" evidence="8">
    <location>
        <begin position="997"/>
        <end position="1009"/>
    </location>
</feature>
<keyword evidence="3" id="KW-0862">Zinc</keyword>
<keyword evidence="4" id="KW-0805">Transcription regulation</keyword>
<dbReference type="Pfam" id="PF04082">
    <property type="entry name" value="Fungal_trans"/>
    <property type="match status" value="1"/>
</dbReference>
<evidence type="ECO:0000256" key="7">
    <source>
        <dbReference type="ARBA" id="ARBA00023242"/>
    </source>
</evidence>
<dbReference type="Gene3D" id="4.10.240.10">
    <property type="entry name" value="Zn(2)-C6 fungal-type DNA-binding domain"/>
    <property type="match status" value="1"/>
</dbReference>
<dbReference type="InterPro" id="IPR007219">
    <property type="entry name" value="XnlR_reg_dom"/>
</dbReference>
<dbReference type="CDD" id="cd12148">
    <property type="entry name" value="fungal_TF_MHR"/>
    <property type="match status" value="1"/>
</dbReference>
<dbReference type="InterPro" id="IPR052202">
    <property type="entry name" value="Yeast_MetPath_Reg"/>
</dbReference>
<feature type="compositionally biased region" description="Low complexity" evidence="8">
    <location>
        <begin position="645"/>
        <end position="656"/>
    </location>
</feature>
<keyword evidence="5" id="KW-0238">DNA-binding</keyword>
<dbReference type="EMBL" id="JASUXU010000100">
    <property type="protein sequence ID" value="KAK0306892.1"/>
    <property type="molecule type" value="Genomic_DNA"/>
</dbReference>
<feature type="region of interest" description="Disordered" evidence="8">
    <location>
        <begin position="107"/>
        <end position="140"/>
    </location>
</feature>
<protein>
    <recommendedName>
        <fullName evidence="9">Xylanolytic transcriptional activator regulatory domain-containing protein</fullName>
    </recommendedName>
</protein>
<dbReference type="PANTHER" id="PTHR47782:SF2">
    <property type="entry name" value="TRANSCRIPTION FACTOR, PUTATIVE (AFU_ORTHOLOGUE AFUA_4G12570)-RELATED"/>
    <property type="match status" value="1"/>
</dbReference>
<feature type="compositionally biased region" description="Polar residues" evidence="8">
    <location>
        <begin position="930"/>
        <end position="944"/>
    </location>
</feature>
<accession>A0AAN6FAD0</accession>
<gene>
    <name evidence="10" type="ORF">LTR82_016219</name>
</gene>
<feature type="compositionally biased region" description="Low complexity" evidence="8">
    <location>
        <begin position="832"/>
        <end position="842"/>
    </location>
</feature>